<protein>
    <submittedName>
        <fullName evidence="2">Uncharacterized protein</fullName>
    </submittedName>
</protein>
<reference evidence="3" key="1">
    <citation type="submission" date="2010-08" db="EMBL/GenBank/DDBJ databases">
        <authorList>
            <consortium name="Caenorhabditis japonica Sequencing Consortium"/>
            <person name="Wilson R.K."/>
        </authorList>
    </citation>
    <scope>NUCLEOTIDE SEQUENCE [LARGE SCALE GENOMIC DNA]</scope>
    <source>
        <strain evidence="3">DF5081</strain>
    </source>
</reference>
<organism evidence="2 3">
    <name type="scientific">Caenorhabditis japonica</name>
    <dbReference type="NCBI Taxonomy" id="281687"/>
    <lineage>
        <taxon>Eukaryota</taxon>
        <taxon>Metazoa</taxon>
        <taxon>Ecdysozoa</taxon>
        <taxon>Nematoda</taxon>
        <taxon>Chromadorea</taxon>
        <taxon>Rhabditida</taxon>
        <taxon>Rhabditina</taxon>
        <taxon>Rhabditomorpha</taxon>
        <taxon>Rhabditoidea</taxon>
        <taxon>Rhabditidae</taxon>
        <taxon>Peloderinae</taxon>
        <taxon>Caenorhabditis</taxon>
    </lineage>
</organism>
<proteinExistence type="predicted"/>
<reference evidence="2" key="2">
    <citation type="submission" date="2022-06" db="UniProtKB">
        <authorList>
            <consortium name="EnsemblMetazoa"/>
        </authorList>
    </citation>
    <scope>IDENTIFICATION</scope>
    <source>
        <strain evidence="2">DF5081</strain>
    </source>
</reference>
<evidence type="ECO:0000313" key="3">
    <source>
        <dbReference type="Proteomes" id="UP000005237"/>
    </source>
</evidence>
<evidence type="ECO:0000256" key="1">
    <source>
        <dbReference type="SAM" id="MobiDB-lite"/>
    </source>
</evidence>
<dbReference type="AlphaFoldDB" id="A0A8R1EB33"/>
<dbReference type="Proteomes" id="UP000005237">
    <property type="component" value="Unassembled WGS sequence"/>
</dbReference>
<feature type="region of interest" description="Disordered" evidence="1">
    <location>
        <begin position="47"/>
        <end position="81"/>
    </location>
</feature>
<name>A0A8R1EB33_CAEJA</name>
<keyword evidence="3" id="KW-1185">Reference proteome</keyword>
<dbReference type="EnsemblMetazoa" id="CJA31197.1">
    <property type="protein sequence ID" value="CJA31197.1"/>
    <property type="gene ID" value="WBGene00207044"/>
</dbReference>
<accession>A0A8R1EB33</accession>
<sequence>MPPKGAAQESRRLPQHDPKSANRSVVFFFLASFQPDHVSTNTAYYEEESWRDKPGNPAADIPTDRHFVTPTSPQHTPIMRV</sequence>
<evidence type="ECO:0000313" key="2">
    <source>
        <dbReference type="EnsemblMetazoa" id="CJA31197.1"/>
    </source>
</evidence>